<sequence length="101" mass="11412">MMRFFLAVAVMLTLSGCLWPGVTPPQTLHYRCGTLPLTLQQDNVRRQVRLVLDGNALTLSQTLSASGVRYSDGRYTFWSKGEGAFVERDGYLILNDCRLQR</sequence>
<keyword evidence="1 5" id="KW-0732">Signal</keyword>
<protein>
    <submittedName>
        <fullName evidence="7">MliC family protein</fullName>
    </submittedName>
</protein>
<gene>
    <name evidence="7" type="ORF">MAY91_16695</name>
</gene>
<evidence type="ECO:0000256" key="3">
    <source>
        <dbReference type="ARBA" id="ARBA00023139"/>
    </source>
</evidence>
<evidence type="ECO:0000259" key="6">
    <source>
        <dbReference type="Pfam" id="PF09864"/>
    </source>
</evidence>
<accession>A0ABY8GFV8</accession>
<keyword evidence="2" id="KW-0472">Membrane</keyword>
<evidence type="ECO:0000313" key="7">
    <source>
        <dbReference type="EMBL" id="WFN96361.1"/>
    </source>
</evidence>
<evidence type="ECO:0000256" key="5">
    <source>
        <dbReference type="SAM" id="SignalP"/>
    </source>
</evidence>
<keyword evidence="8" id="KW-1185">Reference proteome</keyword>
<feature type="signal peptide" evidence="5">
    <location>
        <begin position="1"/>
        <end position="20"/>
    </location>
</feature>
<dbReference type="Proteomes" id="UP001222680">
    <property type="component" value="Chromosome"/>
</dbReference>
<feature type="domain" description="C-type lysozyme inhibitor" evidence="6">
    <location>
        <begin position="30"/>
        <end position="90"/>
    </location>
</feature>
<dbReference type="SUPFAM" id="SSF141488">
    <property type="entry name" value="YdhA-like"/>
    <property type="match status" value="1"/>
</dbReference>
<dbReference type="InterPro" id="IPR018660">
    <property type="entry name" value="MliC"/>
</dbReference>
<evidence type="ECO:0000256" key="2">
    <source>
        <dbReference type="ARBA" id="ARBA00023136"/>
    </source>
</evidence>
<dbReference type="InterPro" id="IPR036328">
    <property type="entry name" value="MliC_sf"/>
</dbReference>
<organism evidence="7 8">
    <name type="scientific">Edwardsiella ictaluri</name>
    <dbReference type="NCBI Taxonomy" id="67780"/>
    <lineage>
        <taxon>Bacteria</taxon>
        <taxon>Pseudomonadati</taxon>
        <taxon>Pseudomonadota</taxon>
        <taxon>Gammaproteobacteria</taxon>
        <taxon>Enterobacterales</taxon>
        <taxon>Hafniaceae</taxon>
        <taxon>Edwardsiella</taxon>
    </lineage>
</organism>
<feature type="chain" id="PRO_5045976436" evidence="5">
    <location>
        <begin position="21"/>
        <end position="101"/>
    </location>
</feature>
<evidence type="ECO:0000256" key="1">
    <source>
        <dbReference type="ARBA" id="ARBA00022729"/>
    </source>
</evidence>
<dbReference type="Pfam" id="PF09864">
    <property type="entry name" value="MliC"/>
    <property type="match status" value="1"/>
</dbReference>
<name>A0ABY8GFV8_EDWIC</name>
<dbReference type="RefSeq" id="WP_015871405.1">
    <property type="nucleotide sequence ID" value="NZ_AP028097.1"/>
</dbReference>
<proteinExistence type="predicted"/>
<reference evidence="7 8" key="1">
    <citation type="submission" date="2022-02" db="EMBL/GenBank/DDBJ databases">
        <title>Phenotypic, genotypic and serological characterization of Edwardsiella ictaluri from catfish and ornamental fish species.</title>
        <authorList>
            <person name="Rose D."/>
            <person name="Tekedar H.C."/>
            <person name="Waldbieser G.C."/>
            <person name="Aarattuthodi S."/>
            <person name="Griffin M.J."/>
        </authorList>
    </citation>
    <scope>NUCLEOTIDE SEQUENCE [LARGE SCALE GENOMIC DNA]</scope>
    <source>
        <strain evidence="7 8">13 TAL-140 K3</strain>
    </source>
</reference>
<dbReference type="PROSITE" id="PS51257">
    <property type="entry name" value="PROKAR_LIPOPROTEIN"/>
    <property type="match status" value="1"/>
</dbReference>
<evidence type="ECO:0000256" key="4">
    <source>
        <dbReference type="ARBA" id="ARBA00023288"/>
    </source>
</evidence>
<keyword evidence="4" id="KW-0449">Lipoprotein</keyword>
<dbReference type="Gene3D" id="2.40.128.200">
    <property type="match status" value="1"/>
</dbReference>
<dbReference type="EMBL" id="CP092014">
    <property type="protein sequence ID" value="WFN96361.1"/>
    <property type="molecule type" value="Genomic_DNA"/>
</dbReference>
<dbReference type="GeneID" id="69539027"/>
<evidence type="ECO:0000313" key="8">
    <source>
        <dbReference type="Proteomes" id="UP001222680"/>
    </source>
</evidence>
<keyword evidence="3" id="KW-0564">Palmitate</keyword>